<feature type="transmembrane region" description="Helical" evidence="3">
    <location>
        <begin position="429"/>
        <end position="452"/>
    </location>
</feature>
<keyword evidence="1" id="KW-0040">ANK repeat</keyword>
<feature type="domain" description="PGG" evidence="4">
    <location>
        <begin position="383"/>
        <end position="496"/>
    </location>
</feature>
<dbReference type="SUPFAM" id="SSF48403">
    <property type="entry name" value="Ankyrin repeat"/>
    <property type="match status" value="1"/>
</dbReference>
<feature type="compositionally biased region" description="Polar residues" evidence="2">
    <location>
        <begin position="1"/>
        <end position="24"/>
    </location>
</feature>
<reference evidence="5" key="1">
    <citation type="journal article" date="2022" name="Plant J.">
        <title>Strategies of tolerance reflected in two North American maple genomes.</title>
        <authorList>
            <person name="McEvoy S.L."/>
            <person name="Sezen U.U."/>
            <person name="Trouern-Trend A."/>
            <person name="McMahon S.M."/>
            <person name="Schaberg P.G."/>
            <person name="Yang J."/>
            <person name="Wegrzyn J.L."/>
            <person name="Swenson N.G."/>
        </authorList>
    </citation>
    <scope>NUCLEOTIDE SEQUENCE</scope>
    <source>
        <strain evidence="5">91603</strain>
    </source>
</reference>
<feature type="region of interest" description="Disordered" evidence="2">
    <location>
        <begin position="1"/>
        <end position="43"/>
    </location>
</feature>
<gene>
    <name evidence="5" type="ORF">LWI28_011469</name>
</gene>
<comment type="caution">
    <text evidence="5">The sequence shown here is derived from an EMBL/GenBank/DDBJ whole genome shotgun (WGS) entry which is preliminary data.</text>
</comment>
<evidence type="ECO:0000256" key="2">
    <source>
        <dbReference type="SAM" id="MobiDB-lite"/>
    </source>
</evidence>
<dbReference type="Pfam" id="PF13962">
    <property type="entry name" value="PGG"/>
    <property type="match status" value="1"/>
</dbReference>
<evidence type="ECO:0000256" key="3">
    <source>
        <dbReference type="SAM" id="Phobius"/>
    </source>
</evidence>
<dbReference type="PROSITE" id="PS50088">
    <property type="entry name" value="ANK_REPEAT"/>
    <property type="match status" value="1"/>
</dbReference>
<dbReference type="AlphaFoldDB" id="A0AAD5IEL8"/>
<dbReference type="SMART" id="SM00248">
    <property type="entry name" value="ANK"/>
    <property type="match status" value="5"/>
</dbReference>
<evidence type="ECO:0000259" key="4">
    <source>
        <dbReference type="Pfam" id="PF13962"/>
    </source>
</evidence>
<feature type="transmembrane region" description="Helical" evidence="3">
    <location>
        <begin position="390"/>
        <end position="409"/>
    </location>
</feature>
<dbReference type="Gene3D" id="1.25.40.20">
    <property type="entry name" value="Ankyrin repeat-containing domain"/>
    <property type="match status" value="1"/>
</dbReference>
<keyword evidence="3" id="KW-0472">Membrane</keyword>
<accession>A0AAD5IEL8</accession>
<dbReference type="Pfam" id="PF12796">
    <property type="entry name" value="Ank_2"/>
    <property type="match status" value="1"/>
</dbReference>
<dbReference type="EMBL" id="JAJSOW010000106">
    <property type="protein sequence ID" value="KAI9160777.1"/>
    <property type="molecule type" value="Genomic_DNA"/>
</dbReference>
<evidence type="ECO:0000256" key="1">
    <source>
        <dbReference type="PROSITE-ProRule" id="PRU00023"/>
    </source>
</evidence>
<reference evidence="5" key="2">
    <citation type="submission" date="2023-02" db="EMBL/GenBank/DDBJ databases">
        <authorList>
            <person name="Swenson N.G."/>
            <person name="Wegrzyn J.L."/>
            <person name="Mcevoy S.L."/>
        </authorList>
    </citation>
    <scope>NUCLEOTIDE SEQUENCE</scope>
    <source>
        <strain evidence="5">91603</strain>
        <tissue evidence="5">Leaf</tissue>
    </source>
</reference>
<dbReference type="GO" id="GO:0016020">
    <property type="term" value="C:membrane"/>
    <property type="evidence" value="ECO:0007669"/>
    <property type="project" value="TreeGrafter"/>
</dbReference>
<evidence type="ECO:0000313" key="5">
    <source>
        <dbReference type="EMBL" id="KAI9160777.1"/>
    </source>
</evidence>
<keyword evidence="3" id="KW-1133">Transmembrane helix</keyword>
<feature type="transmembrane region" description="Helical" evidence="3">
    <location>
        <begin position="472"/>
        <end position="496"/>
    </location>
</feature>
<evidence type="ECO:0000313" key="6">
    <source>
        <dbReference type="Proteomes" id="UP001064489"/>
    </source>
</evidence>
<feature type="repeat" description="ANK" evidence="1">
    <location>
        <begin position="120"/>
        <end position="152"/>
    </location>
</feature>
<dbReference type="PANTHER" id="PTHR24177:SF365">
    <property type="entry name" value="ANKYRIN REPEAT-CONTAINING PROTEIN NPR4-LIKE ISOFORM X1"/>
    <property type="match status" value="1"/>
</dbReference>
<organism evidence="5 6">
    <name type="scientific">Acer negundo</name>
    <name type="common">Box elder</name>
    <dbReference type="NCBI Taxonomy" id="4023"/>
    <lineage>
        <taxon>Eukaryota</taxon>
        <taxon>Viridiplantae</taxon>
        <taxon>Streptophyta</taxon>
        <taxon>Embryophyta</taxon>
        <taxon>Tracheophyta</taxon>
        <taxon>Spermatophyta</taxon>
        <taxon>Magnoliopsida</taxon>
        <taxon>eudicotyledons</taxon>
        <taxon>Gunneridae</taxon>
        <taxon>Pentapetalae</taxon>
        <taxon>rosids</taxon>
        <taxon>malvids</taxon>
        <taxon>Sapindales</taxon>
        <taxon>Sapindaceae</taxon>
        <taxon>Hippocastanoideae</taxon>
        <taxon>Acereae</taxon>
        <taxon>Acer</taxon>
    </lineage>
</organism>
<feature type="transmembrane region" description="Helical" evidence="3">
    <location>
        <begin position="502"/>
        <end position="521"/>
    </location>
</feature>
<sequence length="550" mass="61240">MSQQQESGGVQPNVNPSLQPNLNSVPRAGSSEEPQLSQPQSAGTAEHLKYYRSLHYAAKRGDWESAKSFIEKDPNALAARITVDSKTVLHVAALCDQWEFILQLLELVSSPESVAVQDKIGNTVLHYVAQGGSLKTAKALVQKNAHLPEINDNMGHPPLLSSIRSENKELIWYLASITSVDLSRWILRILIQSGYHAPSVNMVRDAKLKHECAVELINHVCTQLSNMSFQEIEYFLKKPNSLDSAIKCGIEEILRALLLQFPDLINVQVLSYRNILQAAIEYRQENIVNVIKEISTSTTKGLGSTYSQSGNTVTTLHMAGKLVPAFKLFSVSGTALQMQRELQWFKEAEEITFTYRREWKNDKYETPKDVFRKAHADLAKEGEKWMKDTANSCMLVSTLIATVLFAAAFTVPGGNGNDNGIAIFLHTNVFMIFAISDTLGLFSSLTSLLMFLAILTARYEIDDFLESLPKKLIIGLGSLFIAIAAMIIAFGATLTIVLSKRWHWVSVPITLVASFPVAIFVKLQLPLFIQMVQSTYGASIFRPWPSKKFE</sequence>
<dbReference type="InterPro" id="IPR036770">
    <property type="entry name" value="Ankyrin_rpt-contain_sf"/>
</dbReference>
<dbReference type="InterPro" id="IPR026961">
    <property type="entry name" value="PGG_dom"/>
</dbReference>
<name>A0AAD5IEL8_ACENE</name>
<keyword evidence="6" id="KW-1185">Reference proteome</keyword>
<feature type="compositionally biased region" description="Low complexity" evidence="2">
    <location>
        <begin position="31"/>
        <end position="41"/>
    </location>
</feature>
<keyword evidence="3" id="KW-0812">Transmembrane</keyword>
<dbReference type="InterPro" id="IPR002110">
    <property type="entry name" value="Ankyrin_rpt"/>
</dbReference>
<dbReference type="Proteomes" id="UP001064489">
    <property type="component" value="Chromosome 2"/>
</dbReference>
<protein>
    <recommendedName>
        <fullName evidence="4">PGG domain-containing protein</fullName>
    </recommendedName>
</protein>
<proteinExistence type="predicted"/>
<dbReference type="PANTHER" id="PTHR24177">
    <property type="entry name" value="CASKIN"/>
    <property type="match status" value="1"/>
</dbReference>